<sequence length="682" mass="77030">MMKRVFMVTMLWMIFSLISMAQVNDGWNISTETSDNYTGIVLANGTIGILPTSTPFGVKHVVLNHVFDKDPYHQVSRVLHGMNFGNLEITVDGERITSDNIHQWSQTFDMKEAKLVCSFEYKDKAKISYELYALRNLPQTGYFNVNIKALKDIEVKVCGKIVTPKSDYQEPVQRYQVLADADKSMPILQSLAKSRYGLQTVSTSATFVWPHITSAYAKARPELKHTTRSKWEHTLSFRKALQQKDSLDFVWSASVCSSQNFFDPKSESERIAIYTLLTPRKTLIDQHVQRWKNLWRGDIIIEGDIASQQDVRLALYHLYAFGRAGNDLSIAPMGLSVQSPYNGHIFWDTELWMFPPLLLFNQGIANSLVNYRYDRLEAAKRRATTYGYKGAMYPWESDFSGEEATPPYALTGPFEHHITADIGIAFWNYYCVTKDKEWLKSKGYPVLKEVADFWTSRVTKNVDGTYSILNVIGADEYATNIDDNAFTNGAVQTVLHYATQAAKEVGIKPISKWKEIANGLQIHRFEDGTVKEYKTYDGAIIKQADVNLLSYPLHVVTDSKTIAKNLAYYEPKLAPEGPAMGRAIFAVNYARMGDASHAYSLFKASYEPNKHPPFGALSETATANRSYFATGAGGMLQVVLFGFGGLQFTENGIIQKKPMLPKQWKSLTIKGVGPKQKTFIIR</sequence>
<organism evidence="1 2">
    <name type="scientific">Halosquirtibacter laminarini</name>
    <dbReference type="NCBI Taxonomy" id="3374600"/>
    <lineage>
        <taxon>Bacteria</taxon>
        <taxon>Pseudomonadati</taxon>
        <taxon>Bacteroidota</taxon>
        <taxon>Bacteroidia</taxon>
        <taxon>Marinilabiliales</taxon>
        <taxon>Prolixibacteraceae</taxon>
        <taxon>Halosquirtibacter</taxon>
    </lineage>
</organism>
<name>A0AC61NNP2_9BACT</name>
<proteinExistence type="predicted"/>
<accession>A0AC61NNP2</accession>
<dbReference type="Proteomes" id="UP000826212">
    <property type="component" value="Chromosome"/>
</dbReference>
<dbReference type="EMBL" id="CP081303">
    <property type="protein sequence ID" value="QZE15002.1"/>
    <property type="molecule type" value="Genomic_DNA"/>
</dbReference>
<gene>
    <name evidence="1" type="ORF">K4L44_04010</name>
</gene>
<reference evidence="1" key="1">
    <citation type="submission" date="2021-08" db="EMBL/GenBank/DDBJ databases">
        <title>Novel anaerobic bacterium isolated from sea squirt in East Sea, Republic of Korea.</title>
        <authorList>
            <person name="Nguyen T.H."/>
            <person name="Li Z."/>
            <person name="Lee Y.-J."/>
            <person name="Ko J."/>
            <person name="Kim S.-G."/>
        </authorList>
    </citation>
    <scope>NUCLEOTIDE SEQUENCE</scope>
    <source>
        <strain evidence="1">KCTC 25031</strain>
    </source>
</reference>
<keyword evidence="2" id="KW-1185">Reference proteome</keyword>
<evidence type="ECO:0000313" key="2">
    <source>
        <dbReference type="Proteomes" id="UP000826212"/>
    </source>
</evidence>
<protein>
    <submittedName>
        <fullName evidence="1">Uncharacterized protein</fullName>
    </submittedName>
</protein>
<evidence type="ECO:0000313" key="1">
    <source>
        <dbReference type="EMBL" id="QZE15002.1"/>
    </source>
</evidence>